<comment type="caution">
    <text evidence="3">The sequence shown here is derived from an EMBL/GenBank/DDBJ whole genome shotgun (WGS) entry which is preliminary data.</text>
</comment>
<feature type="compositionally biased region" description="Low complexity" evidence="1">
    <location>
        <begin position="370"/>
        <end position="390"/>
    </location>
</feature>
<protein>
    <submittedName>
        <fullName evidence="3">BgTH12-06734</fullName>
    </submittedName>
</protein>
<proteinExistence type="predicted"/>
<sequence>MQYSSAILIAAFAVTSVFTHGVVDSVVGANDVTMPGLSVADGTPRDCASPRCGSEADTSIIRKREMGTNKATALGRTQGGGPVDASKMMAMFMGGGGNATATKEAREVHAANVLRRSLGERAANGGIRTPKGTMETGVKAAAGVGASSGMPTCSDDGKVKMTYHQINQDGAGPLTAMVDATSGGTDPAAFKSAEVTQNVPGIGIGGLSAAAVMDFPVEVQMPAGMTCSGTVGDAQNVCIVRMQNAAAAGPFGGSVAVTQSPAAKKRAIEYNLSKRHFARALAKRNAEDDAAAAAAIAELEKIGSATKDEQAEKEDAVEAPLTKKSAEDDAAAAAAIAELEKIGSATKDEEASKKMGSATKDEEAEKEATAAKSSSPEKSAKENAAAAAIAELEKMGSATKDEEAEKEAVEGTKSPLTKKSVEDDAAAAIAELEKMGSATKDEEAEKEATAAKSSSPEKSAKENAAAAAIAEPLDAEIKAEDEE</sequence>
<dbReference type="Proteomes" id="UP000683417">
    <property type="component" value="Unassembled WGS sequence"/>
</dbReference>
<feature type="region of interest" description="Disordered" evidence="1">
    <location>
        <begin position="345"/>
        <end position="483"/>
    </location>
</feature>
<evidence type="ECO:0000256" key="1">
    <source>
        <dbReference type="SAM" id="MobiDB-lite"/>
    </source>
</evidence>
<evidence type="ECO:0000313" key="4">
    <source>
        <dbReference type="Proteomes" id="UP000683417"/>
    </source>
</evidence>
<feature type="signal peptide" evidence="2">
    <location>
        <begin position="1"/>
        <end position="21"/>
    </location>
</feature>
<dbReference type="PANTHER" id="PTHR34618">
    <property type="entry name" value="SURFACE PROTEIN MAS1, PUTATIVE-RELATED"/>
    <property type="match status" value="1"/>
</dbReference>
<dbReference type="Pfam" id="PF11327">
    <property type="entry name" value="Egh16-like"/>
    <property type="match status" value="1"/>
</dbReference>
<dbReference type="AlphaFoldDB" id="A0A9W4CYS4"/>
<dbReference type="PANTHER" id="PTHR34618:SF1">
    <property type="entry name" value="SECRETED PROTEIN"/>
    <property type="match status" value="1"/>
</dbReference>
<feature type="compositionally biased region" description="Low complexity" evidence="1">
    <location>
        <begin position="450"/>
        <end position="472"/>
    </location>
</feature>
<feature type="compositionally biased region" description="Basic and acidic residues" evidence="1">
    <location>
        <begin position="345"/>
        <end position="369"/>
    </location>
</feature>
<feature type="region of interest" description="Disordered" evidence="1">
    <location>
        <begin position="305"/>
        <end position="327"/>
    </location>
</feature>
<feature type="compositionally biased region" description="Basic and acidic residues" evidence="1">
    <location>
        <begin position="431"/>
        <end position="449"/>
    </location>
</feature>
<name>A0A9W4CYS4_BLUGR</name>
<feature type="chain" id="PRO_5040910019" evidence="2">
    <location>
        <begin position="22"/>
        <end position="483"/>
    </location>
</feature>
<evidence type="ECO:0000256" key="2">
    <source>
        <dbReference type="SAM" id="SignalP"/>
    </source>
</evidence>
<feature type="compositionally biased region" description="Basic and acidic residues" evidence="1">
    <location>
        <begin position="305"/>
        <end position="316"/>
    </location>
</feature>
<organism evidence="3 4">
    <name type="scientific">Blumeria graminis f. sp. triticale</name>
    <dbReference type="NCBI Taxonomy" id="1689686"/>
    <lineage>
        <taxon>Eukaryota</taxon>
        <taxon>Fungi</taxon>
        <taxon>Dikarya</taxon>
        <taxon>Ascomycota</taxon>
        <taxon>Pezizomycotina</taxon>
        <taxon>Leotiomycetes</taxon>
        <taxon>Erysiphales</taxon>
        <taxon>Erysiphaceae</taxon>
        <taxon>Blumeria</taxon>
    </lineage>
</organism>
<evidence type="ECO:0000313" key="3">
    <source>
        <dbReference type="EMBL" id="CAD6501034.1"/>
    </source>
</evidence>
<reference evidence="3" key="1">
    <citation type="submission" date="2020-10" db="EMBL/GenBank/DDBJ databases">
        <authorList>
            <person name="Muller C M."/>
        </authorList>
    </citation>
    <scope>NUCLEOTIDE SEQUENCE</scope>
    <source>
        <strain evidence="3">THUN-12</strain>
    </source>
</reference>
<feature type="compositionally biased region" description="Basic and acidic residues" evidence="1">
    <location>
        <begin position="391"/>
        <end position="410"/>
    </location>
</feature>
<dbReference type="InterPro" id="IPR021476">
    <property type="entry name" value="Egh16-like"/>
</dbReference>
<keyword evidence="2" id="KW-0732">Signal</keyword>
<accession>A0A9W4CYS4</accession>
<gene>
    <name evidence="3" type="ORF">BGTH12_LOCUS2392</name>
</gene>
<dbReference type="EMBL" id="CAJHIT010000004">
    <property type="protein sequence ID" value="CAD6501034.1"/>
    <property type="molecule type" value="Genomic_DNA"/>
</dbReference>